<feature type="region of interest" description="Disordered" evidence="1">
    <location>
        <begin position="1"/>
        <end position="22"/>
    </location>
</feature>
<organism evidence="2 3">
    <name type="scientific">Eumeta variegata</name>
    <name type="common">Bagworm moth</name>
    <name type="synonym">Eumeta japonica</name>
    <dbReference type="NCBI Taxonomy" id="151549"/>
    <lineage>
        <taxon>Eukaryota</taxon>
        <taxon>Metazoa</taxon>
        <taxon>Ecdysozoa</taxon>
        <taxon>Arthropoda</taxon>
        <taxon>Hexapoda</taxon>
        <taxon>Insecta</taxon>
        <taxon>Pterygota</taxon>
        <taxon>Neoptera</taxon>
        <taxon>Endopterygota</taxon>
        <taxon>Lepidoptera</taxon>
        <taxon>Glossata</taxon>
        <taxon>Ditrysia</taxon>
        <taxon>Tineoidea</taxon>
        <taxon>Psychidae</taxon>
        <taxon>Oiketicinae</taxon>
        <taxon>Eumeta</taxon>
    </lineage>
</organism>
<dbReference type="AlphaFoldDB" id="A0A4C1YVT0"/>
<protein>
    <submittedName>
        <fullName evidence="2">Uncharacterized protein</fullName>
    </submittedName>
</protein>
<proteinExistence type="predicted"/>
<dbReference type="EMBL" id="BGZK01001409">
    <property type="protein sequence ID" value="GBP79320.1"/>
    <property type="molecule type" value="Genomic_DNA"/>
</dbReference>
<evidence type="ECO:0000313" key="2">
    <source>
        <dbReference type="EMBL" id="GBP79320.1"/>
    </source>
</evidence>
<sequence>MGQLDRWSPSLVDTRNPSSHQRIADLLDKNGRRAKGGVEGENAMLERSGVVKKSKIMEGRSLLRSNKFRNGVQIKISDVLSQLRRRVSAVDGRSRSAKGLLHYASEALRRSPT</sequence>
<name>A0A4C1YVT0_EUMVA</name>
<keyword evidence="3" id="KW-1185">Reference proteome</keyword>
<dbReference type="Proteomes" id="UP000299102">
    <property type="component" value="Unassembled WGS sequence"/>
</dbReference>
<comment type="caution">
    <text evidence="2">The sequence shown here is derived from an EMBL/GenBank/DDBJ whole genome shotgun (WGS) entry which is preliminary data.</text>
</comment>
<evidence type="ECO:0000313" key="3">
    <source>
        <dbReference type="Proteomes" id="UP000299102"/>
    </source>
</evidence>
<evidence type="ECO:0000256" key="1">
    <source>
        <dbReference type="SAM" id="MobiDB-lite"/>
    </source>
</evidence>
<gene>
    <name evidence="2" type="ORF">EVAR_55378_1</name>
</gene>
<feature type="compositionally biased region" description="Polar residues" evidence="1">
    <location>
        <begin position="11"/>
        <end position="21"/>
    </location>
</feature>
<reference evidence="2 3" key="1">
    <citation type="journal article" date="2019" name="Commun. Biol.">
        <title>The bagworm genome reveals a unique fibroin gene that provides high tensile strength.</title>
        <authorList>
            <person name="Kono N."/>
            <person name="Nakamura H."/>
            <person name="Ohtoshi R."/>
            <person name="Tomita M."/>
            <person name="Numata K."/>
            <person name="Arakawa K."/>
        </authorList>
    </citation>
    <scope>NUCLEOTIDE SEQUENCE [LARGE SCALE GENOMIC DNA]</scope>
</reference>
<accession>A0A4C1YVT0</accession>